<feature type="region of interest" description="Disordered" evidence="7">
    <location>
        <begin position="362"/>
        <end position="410"/>
    </location>
</feature>
<dbReference type="InterPro" id="IPR011009">
    <property type="entry name" value="Kinase-like_dom_sf"/>
</dbReference>
<evidence type="ECO:0000313" key="10">
    <source>
        <dbReference type="Proteomes" id="UP000467148"/>
    </source>
</evidence>
<dbReference type="SUPFAM" id="SSF56112">
    <property type="entry name" value="Protein kinase-like (PK-like)"/>
    <property type="match status" value="1"/>
</dbReference>
<evidence type="ECO:0000256" key="3">
    <source>
        <dbReference type="ARBA" id="ARBA00022679"/>
    </source>
</evidence>
<keyword evidence="4" id="KW-0547">Nucleotide-binding</keyword>
<dbReference type="PROSITE" id="PS50011">
    <property type="entry name" value="PROTEIN_KINASE_DOM"/>
    <property type="match status" value="1"/>
</dbReference>
<dbReference type="InterPro" id="IPR008271">
    <property type="entry name" value="Ser/Thr_kinase_AS"/>
</dbReference>
<dbReference type="CDD" id="cd14014">
    <property type="entry name" value="STKc_PknB_like"/>
    <property type="match status" value="1"/>
</dbReference>
<dbReference type="PANTHER" id="PTHR43289">
    <property type="entry name" value="MITOGEN-ACTIVATED PROTEIN KINASE KINASE KINASE 20-RELATED"/>
    <property type="match status" value="1"/>
</dbReference>
<keyword evidence="6" id="KW-0067">ATP-binding</keyword>
<dbReference type="Pfam" id="PF00069">
    <property type="entry name" value="Pkinase"/>
    <property type="match status" value="1"/>
</dbReference>
<keyword evidence="5" id="KW-0418">Kinase</keyword>
<dbReference type="KEGG" id="mhev:MHEL_02750"/>
<dbReference type="InterPro" id="IPR000719">
    <property type="entry name" value="Prot_kinase_dom"/>
</dbReference>
<organism evidence="9 10">
    <name type="scientific">Mycolicibacterium helvum</name>
    <dbReference type="NCBI Taxonomy" id="1534349"/>
    <lineage>
        <taxon>Bacteria</taxon>
        <taxon>Bacillati</taxon>
        <taxon>Actinomycetota</taxon>
        <taxon>Actinomycetes</taxon>
        <taxon>Mycobacteriales</taxon>
        <taxon>Mycobacteriaceae</taxon>
        <taxon>Mycolicibacterium</taxon>
    </lineage>
</organism>
<name>A0A7I7SYC2_9MYCO</name>
<sequence length="653" mass="68713">MSERACHTHSVQITEIAGYRVIRQLGAGGMGQVFLVQHPRLPRQDALKLLDAGVSRNDDFKVRFQREADLLAQLSHPNIVTLHDRGEFEGRLWITMEYIDGTDASELLRVDGPLEPDLAVQLVGAAAAGLDHAWRKQRVTHRDVKPANILVGIDETDGAPQIESVKLADFGIAKAAGESTSLTSTGMTIGTMQYISPEAIEGEEVDNRSDIYSLGCTAFHLLTGKPPFTETSIASAMSAHLTKPVPSITAANARLPEGMDAVFERVLAKSPDDRYQSCAEFITALQEAARGEVAAFAPTMAAVTQPSNEPTQVRKAVAKALPRPQPKSRTAPTAAAVLATVAVAATAVGIYATRGGSDEAAAPAAKTAETSTTATVPPVSAPPSSAQAAPLPDNPSPNAGCPGTATSHHDLEHPYVGRMRVFIIPQTPSYGAAVGDGACISAVTAAGSVLMPIPVKFGYGFEFAEPATDLTGNLFIRYHGGGAHNPAMVLVLVPTAQGFRTTGEDMLDTELIGPGVDGRYVLREHQNDCTPSCANGTWTDKDLHWGGAGYVGEDKPATPAVTSTRTAVTTTTAAPFLYEGKPCTPAESGDVSPDGTLYCSMETGSWRDKTHESRPAVQVGSACSEPGARARVVQTDGIATCKADLNGDLAWGW</sequence>
<dbReference type="Proteomes" id="UP000467148">
    <property type="component" value="Chromosome"/>
</dbReference>
<feature type="compositionally biased region" description="Low complexity" evidence="7">
    <location>
        <begin position="362"/>
        <end position="390"/>
    </location>
</feature>
<dbReference type="Gene3D" id="1.10.510.10">
    <property type="entry name" value="Transferase(Phosphotransferase) domain 1"/>
    <property type="match status" value="1"/>
</dbReference>
<evidence type="ECO:0000313" key="9">
    <source>
        <dbReference type="EMBL" id="BBY62032.1"/>
    </source>
</evidence>
<dbReference type="GO" id="GO:0004674">
    <property type="term" value="F:protein serine/threonine kinase activity"/>
    <property type="evidence" value="ECO:0007669"/>
    <property type="project" value="UniProtKB-KW"/>
</dbReference>
<proteinExistence type="predicted"/>
<keyword evidence="2" id="KW-0723">Serine/threonine-protein kinase</keyword>
<evidence type="ECO:0000256" key="6">
    <source>
        <dbReference type="ARBA" id="ARBA00022840"/>
    </source>
</evidence>
<evidence type="ECO:0000259" key="8">
    <source>
        <dbReference type="PROSITE" id="PS50011"/>
    </source>
</evidence>
<protein>
    <recommendedName>
        <fullName evidence="1">non-specific serine/threonine protein kinase</fullName>
        <ecNumber evidence="1">2.7.11.1</ecNumber>
    </recommendedName>
</protein>
<evidence type="ECO:0000256" key="4">
    <source>
        <dbReference type="ARBA" id="ARBA00022741"/>
    </source>
</evidence>
<keyword evidence="3" id="KW-0808">Transferase</keyword>
<accession>A0A7I7SYC2</accession>
<reference evidence="9 10" key="1">
    <citation type="journal article" date="2019" name="Emerg. Microbes Infect.">
        <title>Comprehensive subspecies identification of 175 nontuberculous mycobacteria species based on 7547 genomic profiles.</title>
        <authorList>
            <person name="Matsumoto Y."/>
            <person name="Kinjo T."/>
            <person name="Motooka D."/>
            <person name="Nabeya D."/>
            <person name="Jung N."/>
            <person name="Uechi K."/>
            <person name="Horii T."/>
            <person name="Iida T."/>
            <person name="Fujita J."/>
            <person name="Nakamura S."/>
        </authorList>
    </citation>
    <scope>NUCLEOTIDE SEQUENCE [LARGE SCALE GENOMIC DNA]</scope>
    <source>
        <strain evidence="9 10">JCM 30396</strain>
    </source>
</reference>
<dbReference type="PANTHER" id="PTHR43289:SF6">
    <property type="entry name" value="SERINE_THREONINE-PROTEIN KINASE NEKL-3"/>
    <property type="match status" value="1"/>
</dbReference>
<gene>
    <name evidence="9" type="ORF">MHEL_02750</name>
</gene>
<dbReference type="GO" id="GO:0005524">
    <property type="term" value="F:ATP binding"/>
    <property type="evidence" value="ECO:0007669"/>
    <property type="project" value="UniProtKB-KW"/>
</dbReference>
<keyword evidence="10" id="KW-1185">Reference proteome</keyword>
<evidence type="ECO:0000256" key="1">
    <source>
        <dbReference type="ARBA" id="ARBA00012513"/>
    </source>
</evidence>
<dbReference type="EMBL" id="AP022596">
    <property type="protein sequence ID" value="BBY62032.1"/>
    <property type="molecule type" value="Genomic_DNA"/>
</dbReference>
<evidence type="ECO:0000256" key="7">
    <source>
        <dbReference type="SAM" id="MobiDB-lite"/>
    </source>
</evidence>
<dbReference type="AlphaFoldDB" id="A0A7I7SYC2"/>
<dbReference type="EC" id="2.7.11.1" evidence="1"/>
<dbReference type="Gene3D" id="3.30.200.20">
    <property type="entry name" value="Phosphorylase Kinase, domain 1"/>
    <property type="match status" value="1"/>
</dbReference>
<feature type="domain" description="Protein kinase" evidence="8">
    <location>
        <begin position="19"/>
        <end position="289"/>
    </location>
</feature>
<dbReference type="SMART" id="SM00220">
    <property type="entry name" value="S_TKc"/>
    <property type="match status" value="1"/>
</dbReference>
<dbReference type="PROSITE" id="PS00108">
    <property type="entry name" value="PROTEIN_KINASE_ST"/>
    <property type="match status" value="1"/>
</dbReference>
<evidence type="ECO:0000256" key="5">
    <source>
        <dbReference type="ARBA" id="ARBA00022777"/>
    </source>
</evidence>
<evidence type="ECO:0000256" key="2">
    <source>
        <dbReference type="ARBA" id="ARBA00022527"/>
    </source>
</evidence>
<dbReference type="GO" id="GO:0080090">
    <property type="term" value="P:regulation of primary metabolic process"/>
    <property type="evidence" value="ECO:0007669"/>
    <property type="project" value="UniProtKB-ARBA"/>
</dbReference>